<reference evidence="3" key="1">
    <citation type="journal article" date="2020" name="bioRxiv">
        <title>A rank-normalized archaeal taxonomy based on genome phylogeny resolves widespread incomplete and uneven classifications.</title>
        <authorList>
            <person name="Rinke C."/>
            <person name="Chuvochina M."/>
            <person name="Mussig A.J."/>
            <person name="Chaumeil P.-A."/>
            <person name="Waite D.W."/>
            <person name="Whitman W.B."/>
            <person name="Parks D.H."/>
            <person name="Hugenholtz P."/>
        </authorList>
    </citation>
    <scope>NUCLEOTIDE SEQUENCE [LARGE SCALE GENOMIC DNA]</scope>
</reference>
<evidence type="ECO:0000313" key="3">
    <source>
        <dbReference type="Proteomes" id="UP000565078"/>
    </source>
</evidence>
<sequence length="259" mass="28848">MAEKMKREIHSLRKGLIAEKKKSVKLRKGIATARKKTAKTARAVAARTAGLSTEMSRLKINLQNLAKKKTPKKQLSEYNLFMRRQLRDGSSFNRAVKLWKVYTMGASITRKKAAKTRAVASGAGAKIRTAERGLNKRELLAGMRIALSEFSAESDANVQELRETMRKAGAGVARHNGNRSMPDERVAIEIISVFFQEVHRLGMKRSLELDDVVNSYFDTLSRIKGMKQIIKPELHPVPQTVSDKLSSHQWPGKAPVAGG</sequence>
<dbReference type="EMBL" id="DUGC01000030">
    <property type="protein sequence ID" value="HIH09322.1"/>
    <property type="molecule type" value="Genomic_DNA"/>
</dbReference>
<comment type="caution">
    <text evidence="2">The sequence shown here is derived from an EMBL/GenBank/DDBJ whole genome shotgun (WGS) entry which is preliminary data.</text>
</comment>
<name>A0A7J4IV54_9ARCH</name>
<organism evidence="2 3">
    <name type="scientific">Candidatus Iainarchaeum sp</name>
    <dbReference type="NCBI Taxonomy" id="3101447"/>
    <lineage>
        <taxon>Archaea</taxon>
        <taxon>Candidatus Iainarchaeota</taxon>
        <taxon>Candidatus Iainarchaeia</taxon>
        <taxon>Candidatus Iainarchaeales</taxon>
        <taxon>Candidatus Iainarchaeaceae</taxon>
        <taxon>Candidatus Iainarchaeum</taxon>
    </lineage>
</organism>
<dbReference type="AlphaFoldDB" id="A0A7J4IV54"/>
<evidence type="ECO:0000313" key="2">
    <source>
        <dbReference type="EMBL" id="HIH09322.1"/>
    </source>
</evidence>
<feature type="compositionally biased region" description="Polar residues" evidence="1">
    <location>
        <begin position="240"/>
        <end position="249"/>
    </location>
</feature>
<proteinExistence type="predicted"/>
<evidence type="ECO:0000256" key="1">
    <source>
        <dbReference type="SAM" id="MobiDB-lite"/>
    </source>
</evidence>
<protein>
    <submittedName>
        <fullName evidence="2">Uncharacterized protein</fullName>
    </submittedName>
</protein>
<gene>
    <name evidence="2" type="ORF">HA254_01490</name>
</gene>
<accession>A0A7J4IV54</accession>
<dbReference type="Proteomes" id="UP000565078">
    <property type="component" value="Unassembled WGS sequence"/>
</dbReference>
<feature type="region of interest" description="Disordered" evidence="1">
    <location>
        <begin position="240"/>
        <end position="259"/>
    </location>
</feature>